<dbReference type="AlphaFoldDB" id="V2XJT6"/>
<comment type="caution">
    <text evidence="1">The sequence shown here is derived from an EMBL/GenBank/DDBJ whole genome shotgun (WGS) entry which is preliminary data.</text>
</comment>
<sequence>MKIKSLPFFSCKNSIFDDRFVSEKQNTRMILSAKIMTCHQTKFFKLSPTGISLKQ</sequence>
<organism evidence="1 2">
    <name type="scientific">Catonella morbi ATCC 51271</name>
    <dbReference type="NCBI Taxonomy" id="592026"/>
    <lineage>
        <taxon>Bacteria</taxon>
        <taxon>Bacillati</taxon>
        <taxon>Bacillota</taxon>
        <taxon>Clostridia</taxon>
        <taxon>Lachnospirales</taxon>
        <taxon>Lachnospiraceae</taxon>
        <taxon>Catonella</taxon>
    </lineage>
</organism>
<accession>V2XJT6</accession>
<dbReference type="Proteomes" id="UP000018227">
    <property type="component" value="Unassembled WGS sequence"/>
</dbReference>
<name>V2XJT6_9FIRM</name>
<keyword evidence="2" id="KW-1185">Reference proteome</keyword>
<gene>
    <name evidence="1" type="ORF">GCWU0000282_002570</name>
</gene>
<evidence type="ECO:0000313" key="2">
    <source>
        <dbReference type="Proteomes" id="UP000018227"/>
    </source>
</evidence>
<proteinExistence type="predicted"/>
<evidence type="ECO:0000313" key="1">
    <source>
        <dbReference type="EMBL" id="ESL02434.1"/>
    </source>
</evidence>
<dbReference type="STRING" id="592026.GCWU0000282_002570"/>
<dbReference type="EMBL" id="ACIL03000016">
    <property type="protein sequence ID" value="ESL02434.1"/>
    <property type="molecule type" value="Genomic_DNA"/>
</dbReference>
<dbReference type="HOGENOM" id="CLU_3023608_0_0_9"/>
<reference evidence="1 2" key="1">
    <citation type="submission" date="2013-06" db="EMBL/GenBank/DDBJ databases">
        <authorList>
            <person name="Weinstock G."/>
            <person name="Sodergren E."/>
            <person name="Clifton S."/>
            <person name="Fulton L."/>
            <person name="Fulton B."/>
            <person name="Courtney L."/>
            <person name="Fronick C."/>
            <person name="Harrison M."/>
            <person name="Strong C."/>
            <person name="Farmer C."/>
            <person name="Delahaunty K."/>
            <person name="Markovic C."/>
            <person name="Hall O."/>
            <person name="Minx P."/>
            <person name="Tomlinson C."/>
            <person name="Mitreva M."/>
            <person name="Nelson J."/>
            <person name="Hou S."/>
            <person name="Wollam A."/>
            <person name="Pepin K.H."/>
            <person name="Johnson M."/>
            <person name="Bhonagiri V."/>
            <person name="Nash W.E."/>
            <person name="Warren W."/>
            <person name="Chinwalla A."/>
            <person name="Mardis E.R."/>
            <person name="Wilson R.K."/>
        </authorList>
    </citation>
    <scope>NUCLEOTIDE SEQUENCE [LARGE SCALE GENOMIC DNA]</scope>
    <source>
        <strain evidence="1 2">ATCC 51271</strain>
    </source>
</reference>
<protein>
    <submittedName>
        <fullName evidence="1">Uncharacterized protein</fullName>
    </submittedName>
</protein>